<evidence type="ECO:0000256" key="2">
    <source>
        <dbReference type="ARBA" id="ARBA00009046"/>
    </source>
</evidence>
<dbReference type="GO" id="GO:0051607">
    <property type="term" value="P:defense response to virus"/>
    <property type="evidence" value="ECO:0007669"/>
    <property type="project" value="UniProtKB-KW"/>
</dbReference>
<comment type="similarity">
    <text evidence="2">In the central section; belongs to the CRISPR-associated helicase Cas3 family.</text>
</comment>
<comment type="similarity">
    <text evidence="1">In the N-terminal section; belongs to the CRISPR-associated nuclease Cas3-HD family.</text>
</comment>
<evidence type="ECO:0000256" key="4">
    <source>
        <dbReference type="ARBA" id="ARBA00022741"/>
    </source>
</evidence>
<dbReference type="GO" id="GO:0016787">
    <property type="term" value="F:hydrolase activity"/>
    <property type="evidence" value="ECO:0007669"/>
    <property type="project" value="UniProtKB-KW"/>
</dbReference>
<sequence length="1089" mass="122963">MNVLLISRCSKNAREQSCQILDQFAERKGNSAWQTSITLEGLNTLRRLLRKTARRNTAVACHWIKKSGQTELVWIVGNLKRFNAQGTVPTHRTSRDILRNHHEARWPATEAIALLASIAGLFHDFGKASALFQDGLTGQKTKHRYQPFRHEWISVRLFQAFIAEQTDREWLTTLGSLSAKDESLWLERIQKDTQLWSCSPFTTLPPLAQIVAWLILSHHRLPEYLGKNIPDLSGSETWLTNQLNVTWNALNHTSSDWSEADFQRAWTFPAGLPLRSHTWQGKARQLAKRAANAVSLGLFGKMDQAFTLHMARLALMLADHHYSSQEPVAAWQDADYSAWANTHRQTGHLKQKLDEHIAGVSHHALLLGRSLPLLRCQLPAITQHKGFRERAKDERYRWQNKAWDVSESLCERARKQGFFGINMASTGCGKTFANARIMYALAGEDEGCRFTVALGLRTLTLQTGEALRRRLGLGEDDLAVIVGSRAVRELHQEAPEPEPDESSASEEAFFESHQYVHYDGVPNNGPLRHWLEKDTTLRQLVDAPVLVTTLDHLIPATEGVRGGKQIAPMLRLLTSDLVLDEPDDFDIADQHALCRLVNWAGMLGSRVLLSSATLPPAFVLALHTAYCSGRKAWQQACGEPGMPLEVCCAWFDEDIAQEKVCTTAEEFYHAQCAFAESRAKRLAKKNVLRISDIVNVTTSSSQSSEVISGLANTLHAEILKLHKVHQQPAEKGKTVSSGLVRMANINPLVATAQALMRIPSPDGYCIHYCVYHSQHPLAVRSFIEKQLDLAFTRDATKPHQLHPSIQQAIHEHPAQHHIFVVLGTSVIEVGRDWDADWGIIEPSSMRSLIQFAGRIQRHRQIAPSNANMLILNKNVRALCSVNADSPAYCRPGFETQDFMLSSHDMQKLLQVEQYRFINSAPRIVATTFRYAKGARYDNLSTLEHGRSAEELLGKKRTHPVAADWWRAKVTWSGELQRRTPFRLSQPEAQFFLMMEDEFDEPCYMVRDDGAKGWKDPGLFIRQPTDMAEGVRAWINTDYAAVLMALADAFDLELIQVCERFGEINLRSSKDKDVKDWLWHPLLGVFRALN</sequence>
<dbReference type="PROSITE" id="PS51643">
    <property type="entry name" value="HD_CAS3"/>
    <property type="match status" value="1"/>
</dbReference>
<evidence type="ECO:0000259" key="9">
    <source>
        <dbReference type="PROSITE" id="PS51643"/>
    </source>
</evidence>
<dbReference type="InterPro" id="IPR013395">
    <property type="entry name" value="CRISPR-assoc_Cas3_yers"/>
</dbReference>
<dbReference type="GO" id="GO:0004386">
    <property type="term" value="F:helicase activity"/>
    <property type="evidence" value="ECO:0007669"/>
    <property type="project" value="UniProtKB-KW"/>
</dbReference>
<organism evidence="10 11">
    <name type="scientific">Leclercia adecarboxylata</name>
    <dbReference type="NCBI Taxonomy" id="83655"/>
    <lineage>
        <taxon>Bacteria</taxon>
        <taxon>Pseudomonadati</taxon>
        <taxon>Pseudomonadota</taxon>
        <taxon>Gammaproteobacteria</taxon>
        <taxon>Enterobacterales</taxon>
        <taxon>Enterobacteriaceae</taxon>
        <taxon>Leclercia</taxon>
    </lineage>
</organism>
<feature type="domain" description="HD Cas3-type" evidence="9">
    <location>
        <begin position="99"/>
        <end position="322"/>
    </location>
</feature>
<evidence type="ECO:0000256" key="5">
    <source>
        <dbReference type="ARBA" id="ARBA00022801"/>
    </source>
</evidence>
<accession>A0A855EVE5</accession>
<dbReference type="Gene3D" id="1.10.3210.30">
    <property type="match status" value="1"/>
</dbReference>
<proteinExistence type="inferred from homology"/>
<keyword evidence="5" id="KW-0378">Hydrolase</keyword>
<dbReference type="InterPro" id="IPR038257">
    <property type="entry name" value="CRISPR-assoc_Cas3_HD_sf"/>
</dbReference>
<keyword evidence="8" id="KW-0051">Antiviral defense</keyword>
<dbReference type="InterPro" id="IPR048823">
    <property type="entry name" value="Cas3_I-F_Cas2"/>
</dbReference>
<dbReference type="Pfam" id="PF21384">
    <property type="entry name" value="Cas3_I-F_Cas2"/>
    <property type="match status" value="1"/>
</dbReference>
<dbReference type="Proteomes" id="UP000222768">
    <property type="component" value="Unassembled WGS sequence"/>
</dbReference>
<reference evidence="11" key="1">
    <citation type="submission" date="2017-09" db="EMBL/GenBank/DDBJ databases">
        <title>FDA dAtabase for Regulatory Grade micrObial Sequences (FDA-ARGOS): Supporting development and validation of Infectious Disease Dx tests.</title>
        <authorList>
            <person name="Minogue T."/>
            <person name="Wolcott M."/>
            <person name="Wasieloski L."/>
            <person name="Aguilar W."/>
            <person name="Moore D."/>
            <person name="Tallon L."/>
            <person name="Sadzewicz L."/>
            <person name="Ott S."/>
            <person name="Zhao X."/>
            <person name="Nagaraj S."/>
            <person name="Vavikolanu K."/>
            <person name="Aluvathingal J."/>
            <person name="Nadendla S."/>
            <person name="Sichtig H."/>
        </authorList>
    </citation>
    <scope>NUCLEOTIDE SEQUENCE [LARGE SCALE GENOMIC DNA]</scope>
    <source>
        <strain evidence="11">FDAARGOS_404</strain>
    </source>
</reference>
<dbReference type="GO" id="GO:0046872">
    <property type="term" value="F:metal ion binding"/>
    <property type="evidence" value="ECO:0007669"/>
    <property type="project" value="UniProtKB-KW"/>
</dbReference>
<dbReference type="SUPFAM" id="SSF52540">
    <property type="entry name" value="P-loop containing nucleoside triphosphate hydrolases"/>
    <property type="match status" value="1"/>
</dbReference>
<evidence type="ECO:0000313" key="11">
    <source>
        <dbReference type="Proteomes" id="UP000222768"/>
    </source>
</evidence>
<dbReference type="InterPro" id="IPR027417">
    <property type="entry name" value="P-loop_NTPase"/>
</dbReference>
<keyword evidence="7" id="KW-0067">ATP-binding</keyword>
<evidence type="ECO:0000313" key="10">
    <source>
        <dbReference type="EMBL" id="PHH03176.1"/>
    </source>
</evidence>
<evidence type="ECO:0000256" key="8">
    <source>
        <dbReference type="ARBA" id="ARBA00023118"/>
    </source>
</evidence>
<evidence type="ECO:0000256" key="6">
    <source>
        <dbReference type="ARBA" id="ARBA00022806"/>
    </source>
</evidence>
<dbReference type="InterPro" id="IPR006483">
    <property type="entry name" value="CRISPR-assoc_Cas3_HD"/>
</dbReference>
<keyword evidence="6" id="KW-0347">Helicase</keyword>
<comment type="caution">
    <text evidence="10">The sequence shown here is derived from an EMBL/GenBank/DDBJ whole genome shotgun (WGS) entry which is preliminary data.</text>
</comment>
<evidence type="ECO:0000256" key="7">
    <source>
        <dbReference type="ARBA" id="ARBA00022840"/>
    </source>
</evidence>
<keyword evidence="4" id="KW-0547">Nucleotide-binding</keyword>
<dbReference type="RefSeq" id="WP_032616958.1">
    <property type="nucleotide sequence ID" value="NZ_CP083630.1"/>
</dbReference>
<protein>
    <submittedName>
        <fullName evidence="10">Type I-F CRISPR-associated helicase Cas3</fullName>
    </submittedName>
</protein>
<dbReference type="InterPro" id="IPR054712">
    <property type="entry name" value="Cas3-like_dom"/>
</dbReference>
<dbReference type="AlphaFoldDB" id="A0A855EVE5"/>
<dbReference type="Pfam" id="PF22590">
    <property type="entry name" value="Cas3-like_C_2"/>
    <property type="match status" value="1"/>
</dbReference>
<name>A0A855EVE5_9ENTR</name>
<keyword evidence="3" id="KW-0479">Metal-binding</keyword>
<gene>
    <name evidence="10" type="primary">cas3f</name>
    <name evidence="10" type="ORF">CRX53_03920</name>
</gene>
<evidence type="ECO:0000256" key="3">
    <source>
        <dbReference type="ARBA" id="ARBA00022723"/>
    </source>
</evidence>
<dbReference type="GO" id="GO:0005524">
    <property type="term" value="F:ATP binding"/>
    <property type="evidence" value="ECO:0007669"/>
    <property type="project" value="UniProtKB-KW"/>
</dbReference>
<dbReference type="EMBL" id="PDLK01000002">
    <property type="protein sequence ID" value="PHH03176.1"/>
    <property type="molecule type" value="Genomic_DNA"/>
</dbReference>
<evidence type="ECO:0000256" key="1">
    <source>
        <dbReference type="ARBA" id="ARBA00006847"/>
    </source>
</evidence>
<dbReference type="NCBIfam" id="TIGR02562">
    <property type="entry name" value="cas3_yersinia"/>
    <property type="match status" value="1"/>
</dbReference>